<feature type="compositionally biased region" description="Basic and acidic residues" evidence="1">
    <location>
        <begin position="30"/>
        <end position="59"/>
    </location>
</feature>
<feature type="compositionally biased region" description="Polar residues" evidence="1">
    <location>
        <begin position="1"/>
        <end position="10"/>
    </location>
</feature>
<dbReference type="EMBL" id="HE573027">
    <property type="protein sequence ID" value="CCC53947.1"/>
    <property type="molecule type" value="Genomic_DNA"/>
</dbReference>
<dbReference type="VEuPathDB" id="TriTrypDB:TvY486_1114310"/>
<evidence type="ECO:0000313" key="2">
    <source>
        <dbReference type="EMBL" id="CCC53947.1"/>
    </source>
</evidence>
<protein>
    <submittedName>
        <fullName evidence="2">Uncharacterized protein</fullName>
    </submittedName>
</protein>
<feature type="region of interest" description="Disordered" evidence="1">
    <location>
        <begin position="1"/>
        <end position="79"/>
    </location>
</feature>
<accession>G0U8M1</accession>
<evidence type="ECO:0000256" key="1">
    <source>
        <dbReference type="SAM" id="MobiDB-lite"/>
    </source>
</evidence>
<reference evidence="2" key="1">
    <citation type="journal article" date="2012" name="Proc. Natl. Acad. Sci. U.S.A.">
        <title>Antigenic diversity is generated by distinct evolutionary mechanisms in African trypanosome species.</title>
        <authorList>
            <person name="Jackson A.P."/>
            <person name="Berry A."/>
            <person name="Aslett M."/>
            <person name="Allison H.C."/>
            <person name="Burton P."/>
            <person name="Vavrova-Anderson J."/>
            <person name="Brown R."/>
            <person name="Browne H."/>
            <person name="Corton N."/>
            <person name="Hauser H."/>
            <person name="Gamble J."/>
            <person name="Gilderthorp R."/>
            <person name="Marcello L."/>
            <person name="McQuillan J."/>
            <person name="Otto T.D."/>
            <person name="Quail M.A."/>
            <person name="Sanders M.J."/>
            <person name="van Tonder A."/>
            <person name="Ginger M.L."/>
            <person name="Field M.C."/>
            <person name="Barry J.D."/>
            <person name="Hertz-Fowler C."/>
            <person name="Berriman M."/>
        </authorList>
    </citation>
    <scope>NUCLEOTIDE SEQUENCE</scope>
    <source>
        <strain evidence="2">Y486</strain>
    </source>
</reference>
<proteinExistence type="predicted"/>
<gene>
    <name evidence="2" type="ORF">TVY486_1114310</name>
</gene>
<name>G0U8M1_TRYVY</name>
<dbReference type="AlphaFoldDB" id="G0U8M1"/>
<organism evidence="2">
    <name type="scientific">Trypanosoma vivax (strain Y486)</name>
    <dbReference type="NCBI Taxonomy" id="1055687"/>
    <lineage>
        <taxon>Eukaryota</taxon>
        <taxon>Discoba</taxon>
        <taxon>Euglenozoa</taxon>
        <taxon>Kinetoplastea</taxon>
        <taxon>Metakinetoplastina</taxon>
        <taxon>Trypanosomatida</taxon>
        <taxon>Trypanosomatidae</taxon>
        <taxon>Trypanosoma</taxon>
        <taxon>Duttonella</taxon>
    </lineage>
</organism>
<sequence>MPEGSPTTLLLGQIGRAMVALNQAPEEQDSEHSKTVQDTCRDEGQESDKTSDPQEKESASRLPPMGKGSGGEQGVSNRATSKKISWKCGMCGYHVLAMDHEGNPLPLSESSFGEVLPMSCPRCLLEHTDWQQSIPFDEYDNHANIRSRLSNNYVFTTNSENHKEKDFRPSHTVQAKCAGNKSVELPPILQEIDRKFRNTAKDTPAPSNPRPLAKPMAYYCGKCDRRLLRMDQYGELVSMVCDKDGVPFPITCPGCKEEHSEWNIKPLRML</sequence>